<dbReference type="Gene3D" id="3.20.190.10">
    <property type="entry name" value="MutM-like, N-terminal"/>
    <property type="match status" value="1"/>
</dbReference>
<evidence type="ECO:0000256" key="9">
    <source>
        <dbReference type="ARBA" id="ARBA00023295"/>
    </source>
</evidence>
<dbReference type="GO" id="GO:0008534">
    <property type="term" value="F:oxidized purine nucleobase lesion DNA N-glycosylase activity"/>
    <property type="evidence" value="ECO:0007669"/>
    <property type="project" value="UniProtKB-EC"/>
</dbReference>
<comment type="catalytic activity">
    <reaction evidence="1">
        <text>Hydrolysis of DNA containing ring-opened 7-methylguanine residues, releasing 2,6-diamino-4-hydroxy-5-(N-methyl)formamidopyrimidine.</text>
        <dbReference type="EC" id="3.2.2.23"/>
    </reaction>
</comment>
<dbReference type="Gene3D" id="1.10.8.50">
    <property type="match status" value="1"/>
</dbReference>
<evidence type="ECO:0000256" key="6">
    <source>
        <dbReference type="ARBA" id="ARBA00023204"/>
    </source>
</evidence>
<evidence type="ECO:0000256" key="8">
    <source>
        <dbReference type="ARBA" id="ARBA00023268"/>
    </source>
</evidence>
<dbReference type="Pfam" id="PF01149">
    <property type="entry name" value="Fapy_DNA_glyco"/>
    <property type="match status" value="1"/>
</dbReference>
<dbReference type="SUPFAM" id="SSF81624">
    <property type="entry name" value="N-terminal domain of MutM-like DNA repair proteins"/>
    <property type="match status" value="1"/>
</dbReference>
<evidence type="ECO:0000256" key="7">
    <source>
        <dbReference type="ARBA" id="ARBA00023239"/>
    </source>
</evidence>
<protein>
    <recommendedName>
        <fullName evidence="10">Formamidopyrimidine-DNA glycosylase catalytic domain-containing protein</fullName>
    </recommendedName>
</protein>
<dbReference type="Proteomes" id="UP000197003">
    <property type="component" value="Chromosome"/>
</dbReference>
<dbReference type="AlphaFoldDB" id="A0A1Z3N923"/>
<gene>
    <name evidence="11" type="ORF">B9G79_10250</name>
</gene>
<reference evidence="11 12" key="1">
    <citation type="submission" date="2017-04" db="EMBL/GenBank/DDBJ databases">
        <title>Whole genome sequence of Bdellovibrio bacteriovorus strain SSB218315.</title>
        <authorList>
            <person name="Oyedara O."/>
            <person name="Rodriguez-Perez M.A."/>
        </authorList>
    </citation>
    <scope>NUCLEOTIDE SEQUENCE [LARGE SCALE GENOMIC DNA]</scope>
    <source>
        <strain evidence="11 12">SSB218315</strain>
    </source>
</reference>
<evidence type="ECO:0000313" key="12">
    <source>
        <dbReference type="Proteomes" id="UP000197003"/>
    </source>
</evidence>
<sequence length="295" mass="34199">MNAYGGPMPEIAEVETVRRHLDKALRGKRIKEVIYEEKDRHLFAFVSAKAVKKALEGARITGTGRKGKYFWLELDRKPWPLFHLGMSGNVSLLTDPSDAKHRNIWGGKRLWSLEDESEHSMIWFCRLLLRLERKIEMAFSDPRRFGRMWLTEDPWQHPRIAKLGFDPLLDFPTGKDLYERLHKRKKSIKAVMLDQGLFAGIGNWLGDEILFQARISPHRLASELSPAEVATLRKVTLAVVKKAVAVDADYERFPKTWLFHERWGKSKTAKTHKGHKIKHEEIAGRTTAWVPDWQS</sequence>
<dbReference type="GO" id="GO:0003684">
    <property type="term" value="F:damaged DNA binding"/>
    <property type="evidence" value="ECO:0007669"/>
    <property type="project" value="InterPro"/>
</dbReference>
<dbReference type="InterPro" id="IPR015886">
    <property type="entry name" value="H2TH_FPG"/>
</dbReference>
<dbReference type="PROSITE" id="PS51068">
    <property type="entry name" value="FPG_CAT"/>
    <property type="match status" value="1"/>
</dbReference>
<dbReference type="PANTHER" id="PTHR22993">
    <property type="entry name" value="FORMAMIDOPYRIMIDINE-DNA GLYCOSYLASE"/>
    <property type="match status" value="1"/>
</dbReference>
<dbReference type="SMART" id="SM00898">
    <property type="entry name" value="Fapy_DNA_glyco"/>
    <property type="match status" value="1"/>
</dbReference>
<evidence type="ECO:0000256" key="4">
    <source>
        <dbReference type="ARBA" id="ARBA00022801"/>
    </source>
</evidence>
<evidence type="ECO:0000256" key="5">
    <source>
        <dbReference type="ARBA" id="ARBA00023125"/>
    </source>
</evidence>
<dbReference type="Pfam" id="PF06831">
    <property type="entry name" value="H2TH"/>
    <property type="match status" value="1"/>
</dbReference>
<comment type="similarity">
    <text evidence="2">Belongs to the FPG family.</text>
</comment>
<dbReference type="GO" id="GO:0008270">
    <property type="term" value="F:zinc ion binding"/>
    <property type="evidence" value="ECO:0007669"/>
    <property type="project" value="InterPro"/>
</dbReference>
<accession>A0A1Z3N923</accession>
<evidence type="ECO:0000256" key="1">
    <source>
        <dbReference type="ARBA" id="ARBA00001668"/>
    </source>
</evidence>
<dbReference type="InterPro" id="IPR010979">
    <property type="entry name" value="Ribosomal_uS13-like_H2TH"/>
</dbReference>
<evidence type="ECO:0000256" key="3">
    <source>
        <dbReference type="ARBA" id="ARBA00022763"/>
    </source>
</evidence>
<proteinExistence type="inferred from homology"/>
<dbReference type="SUPFAM" id="SSF46946">
    <property type="entry name" value="S13-like H2TH domain"/>
    <property type="match status" value="1"/>
</dbReference>
<dbReference type="GO" id="GO:0006284">
    <property type="term" value="P:base-excision repair"/>
    <property type="evidence" value="ECO:0007669"/>
    <property type="project" value="InterPro"/>
</dbReference>
<keyword evidence="7" id="KW-0456">Lyase</keyword>
<evidence type="ECO:0000313" key="11">
    <source>
        <dbReference type="EMBL" id="ASD63921.1"/>
    </source>
</evidence>
<keyword evidence="3" id="KW-0227">DNA damage</keyword>
<keyword evidence="9" id="KW-0326">Glycosidase</keyword>
<dbReference type="OrthoDB" id="5657047at2"/>
<feature type="domain" description="Formamidopyrimidine-DNA glycosylase catalytic" evidence="10">
    <location>
        <begin position="9"/>
        <end position="146"/>
    </location>
</feature>
<name>A0A1Z3N923_BDEBC</name>
<dbReference type="GO" id="GO:0016829">
    <property type="term" value="F:lyase activity"/>
    <property type="evidence" value="ECO:0007669"/>
    <property type="project" value="UniProtKB-KW"/>
</dbReference>
<dbReference type="SMART" id="SM01232">
    <property type="entry name" value="H2TH"/>
    <property type="match status" value="1"/>
</dbReference>
<organism evidence="11 12">
    <name type="scientific">Bdellovibrio bacteriovorus</name>
    <dbReference type="NCBI Taxonomy" id="959"/>
    <lineage>
        <taxon>Bacteria</taxon>
        <taxon>Pseudomonadati</taxon>
        <taxon>Bdellovibrionota</taxon>
        <taxon>Bdellovibrionia</taxon>
        <taxon>Bdellovibrionales</taxon>
        <taxon>Pseudobdellovibrionaceae</taxon>
        <taxon>Bdellovibrio</taxon>
    </lineage>
</organism>
<dbReference type="EMBL" id="CP020946">
    <property type="protein sequence ID" value="ASD63921.1"/>
    <property type="molecule type" value="Genomic_DNA"/>
</dbReference>
<keyword evidence="6" id="KW-0234">DNA repair</keyword>
<dbReference type="PANTHER" id="PTHR22993:SF9">
    <property type="entry name" value="FORMAMIDOPYRIMIDINE-DNA GLYCOSYLASE"/>
    <property type="match status" value="1"/>
</dbReference>
<dbReference type="GO" id="GO:0003906">
    <property type="term" value="F:DNA-(apurinic or apyrimidinic site) endonuclease activity"/>
    <property type="evidence" value="ECO:0007669"/>
    <property type="project" value="InterPro"/>
</dbReference>
<keyword evidence="4" id="KW-0378">Hydrolase</keyword>
<keyword evidence="5" id="KW-0238">DNA-binding</keyword>
<evidence type="ECO:0000256" key="2">
    <source>
        <dbReference type="ARBA" id="ARBA00009409"/>
    </source>
</evidence>
<dbReference type="InterPro" id="IPR035937">
    <property type="entry name" value="FPG_N"/>
</dbReference>
<dbReference type="InterPro" id="IPR012319">
    <property type="entry name" value="FPG_cat"/>
</dbReference>
<keyword evidence="8" id="KW-0511">Multifunctional enzyme</keyword>
<evidence type="ECO:0000259" key="10">
    <source>
        <dbReference type="PROSITE" id="PS51068"/>
    </source>
</evidence>
<dbReference type="RefSeq" id="WP_088565423.1">
    <property type="nucleotide sequence ID" value="NZ_CP020946.1"/>
</dbReference>